<geneLocation type="plasmid" evidence="1">
    <name>pC5.7c</name>
</geneLocation>
<gene>
    <name evidence="1" type="ORF">pC5.7c_551</name>
    <name evidence="2" type="ORF">pC5.8a_95</name>
</gene>
<dbReference type="EMBL" id="MK318971">
    <property type="protein sequence ID" value="QCL09587.1"/>
    <property type="molecule type" value="Genomic_DNA"/>
</dbReference>
<proteinExistence type="predicted"/>
<name>A0A7S4ZTS7_RHIRH</name>
<dbReference type="RefSeq" id="WP_201009177.1">
    <property type="nucleotide sequence ID" value="NZ_MK318969.1"/>
</dbReference>
<accession>A0A7S4ZTS7</accession>
<keyword evidence="1" id="KW-0614">Plasmid</keyword>
<geneLocation type="plasmid" evidence="2">
    <name>pColt5.8a</name>
</geneLocation>
<organism evidence="1">
    <name type="scientific">Rhizobium rhizogenes</name>
    <name type="common">Agrobacterium rhizogenes</name>
    <dbReference type="NCBI Taxonomy" id="359"/>
    <lineage>
        <taxon>Bacteria</taxon>
        <taxon>Pseudomonadati</taxon>
        <taxon>Pseudomonadota</taxon>
        <taxon>Alphaproteobacteria</taxon>
        <taxon>Hyphomicrobiales</taxon>
        <taxon>Rhizobiaceae</taxon>
        <taxon>Rhizobium/Agrobacterium group</taxon>
        <taxon>Rhizobium</taxon>
    </lineage>
</organism>
<dbReference type="EMBL" id="MK318969">
    <property type="protein sequence ID" value="QCL09418.1"/>
    <property type="molecule type" value="Genomic_DNA"/>
</dbReference>
<evidence type="ECO:0000313" key="2">
    <source>
        <dbReference type="EMBL" id="QCL09587.1"/>
    </source>
</evidence>
<protein>
    <submittedName>
        <fullName evidence="1">Uncharacterized protein</fullName>
    </submittedName>
</protein>
<sequence length="269" mass="28360">MTTTFLRLSSNAPFGSYGLRVIPRDVDGVPGFGLANAFKFKETTLAAGLKDDVTGVYYLTDGAPLDSTNTESMLAGGGVKFGGWRYLLGPTFNIQNPWTVAFTMTRTPPVSIAASVRAVLGIGTHGVAGITVWQQALTGEVIAAGGKHGLYQQRWNGSMMATANAIAKPYVAVFGSPETIVITHSGGGAITEWQIKDGDVSIMADTWNMSTIIASTPNLPAKFGAPHDIWKNDSAVYDLAAIYTRALSLEEAKVFAAAGKALANGRGRI</sequence>
<evidence type="ECO:0000313" key="1">
    <source>
        <dbReference type="EMBL" id="QCL09418.1"/>
    </source>
</evidence>
<dbReference type="AlphaFoldDB" id="A0A7S4ZTS7"/>
<reference evidence="1" key="1">
    <citation type="submission" date="2018-12" db="EMBL/GenBank/DDBJ databases">
        <title>Three Rhizobium rhizogenes strains isolated from the same crown gall tumor carry diverse plasmids.</title>
        <authorList>
            <person name="Pulawska J."/>
            <person name="Kuzmanovic N."/>
        </authorList>
    </citation>
    <scope>NUCLEOTIDE SEQUENCE</scope>
    <source>
        <strain evidence="1">C5.7</strain>
        <strain evidence="2">Colt5.8</strain>
        <plasmid evidence="1">pC5.7c</plasmid>
        <plasmid evidence="2">pColt5.8a</plasmid>
    </source>
</reference>